<feature type="transmembrane region" description="Helical" evidence="1">
    <location>
        <begin position="7"/>
        <end position="29"/>
    </location>
</feature>
<keyword evidence="1" id="KW-0472">Membrane</keyword>
<reference evidence="4" key="1">
    <citation type="journal article" date="2010" name="ISME J.">
        <title>The complete genome sequence of the algal symbiont Dinoroseobacter shibae: a hitchhiker's guide to life in the sea.</title>
        <authorList>
            <person name="Wagner-Dobler I."/>
            <person name="Ballhausen B."/>
            <person name="Berger M."/>
            <person name="Brinkhoff T."/>
            <person name="Buchholz I."/>
            <person name="Bunk B."/>
            <person name="Cypionka H."/>
            <person name="Daniel R."/>
            <person name="Drepper T."/>
            <person name="Gerdts G."/>
            <person name="Hahnke S."/>
            <person name="Han C."/>
            <person name="Jahn D."/>
            <person name="Kalhoefer D."/>
            <person name="Kiss H."/>
            <person name="Klenk H.P."/>
            <person name="Kyrpides N."/>
            <person name="Liebl W."/>
            <person name="Liesegang H."/>
            <person name="Meincke L."/>
            <person name="Pati A."/>
            <person name="Petersen J."/>
            <person name="Piekarski T."/>
            <person name="Pommerenke C."/>
            <person name="Pradella S."/>
            <person name="Pukall R."/>
            <person name="Rabus R."/>
            <person name="Stackebrandt E."/>
            <person name="Thole S."/>
            <person name="Thompson L."/>
            <person name="Tielen P."/>
            <person name="Tomasch J."/>
            <person name="von Jan M."/>
            <person name="Wanphrut N."/>
            <person name="Wichels A."/>
            <person name="Zech H."/>
            <person name="Simon M."/>
        </authorList>
    </citation>
    <scope>NUCLEOTIDE SEQUENCE [LARGE SCALE GENOMIC DNA]</scope>
    <source>
        <strain evidence="4">DSM 16493 / NCIMB 14021 / DFL 12</strain>
    </source>
</reference>
<accession>A8LPT1</accession>
<evidence type="ECO:0000313" key="4">
    <source>
        <dbReference type="Proteomes" id="UP000006833"/>
    </source>
</evidence>
<dbReference type="HOGENOM" id="CLU_470706_0_0_5"/>
<dbReference type="PANTHER" id="PTHR36698">
    <property type="entry name" value="BLL5892 PROTEIN"/>
    <property type="match status" value="1"/>
</dbReference>
<dbReference type="Proteomes" id="UP000006833">
    <property type="component" value="Chromosome"/>
</dbReference>
<evidence type="ECO:0000259" key="2">
    <source>
        <dbReference type="Pfam" id="PF02470"/>
    </source>
</evidence>
<dbReference type="Pfam" id="PF02470">
    <property type="entry name" value="MlaD"/>
    <property type="match status" value="1"/>
</dbReference>
<name>A8LPT1_DINSH</name>
<feature type="domain" description="Mce/MlaD" evidence="2">
    <location>
        <begin position="40"/>
        <end position="115"/>
    </location>
</feature>
<evidence type="ECO:0000313" key="3">
    <source>
        <dbReference type="EMBL" id="ABV93785.1"/>
    </source>
</evidence>
<dbReference type="eggNOG" id="COG1463">
    <property type="taxonomic scope" value="Bacteria"/>
</dbReference>
<organism evidence="3 4">
    <name type="scientific">Dinoroseobacter shibae (strain DSM 16493 / NCIMB 14021 / DFL 12)</name>
    <dbReference type="NCBI Taxonomy" id="398580"/>
    <lineage>
        <taxon>Bacteria</taxon>
        <taxon>Pseudomonadati</taxon>
        <taxon>Pseudomonadota</taxon>
        <taxon>Alphaproteobacteria</taxon>
        <taxon>Rhodobacterales</taxon>
        <taxon>Roseobacteraceae</taxon>
        <taxon>Dinoroseobacter</taxon>
    </lineage>
</organism>
<protein>
    <recommendedName>
        <fullName evidence="2">Mce/MlaD domain-containing protein</fullName>
    </recommendedName>
</protein>
<keyword evidence="1" id="KW-1133">Transmembrane helix</keyword>
<dbReference type="AlphaFoldDB" id="A8LPT1"/>
<sequence length="579" mass="60598">METRANYILIGLFTLLGILGMMAFFLLFARVELDRQFAYYDIRFSSVSGLSEASDVRFSGLPVGQVVDVRLAPEQDGSIVVRVEVNADTPVRTDSVATIEAQGVTGVSFVGISGGTPDAPLLVAATDAQVPEIEAGRSVLQTLSEDAPELITEALQIVQEVSALLTDDNRNLLRNILVNTEAASEEFASALENFSGVADTVNAFADQISRFNATLDTLTGEINDVLSTADTTLASIGALSEETRRMVLDGEEVLSTLDDSLGAAQTYIEGDLAGATEEARALMADLRAQADTLGTEAAALIEGFGATGDVATARLTEFAGTLAAVDRLVASLEATSGEVQVAVRRIDGLVAEEGAPLLSETRALVATAQAAMEAVNAVATVDMPAIVADIRAATDTTTRVVAEVGENLSGASGRVEALIVSAHSTLADVTTTFRNANETLTAVNTAMETGDSALRAAESAFTSADRVMSEDLDGVIAALESTLGSLTGAVDSVAEDLPLISSDLRSASDAAARAFAEVEALAEAAGPRLETFATTGLPLYSRLAQEARVLVENLDRLTNQISRDPARFILNPNTPEFRR</sequence>
<gene>
    <name evidence="3" type="ordered locus">Dshi_2048</name>
</gene>
<dbReference type="InterPro" id="IPR003399">
    <property type="entry name" value="Mce/MlaD"/>
</dbReference>
<keyword evidence="4" id="KW-1185">Reference proteome</keyword>
<dbReference type="EMBL" id="CP000830">
    <property type="protein sequence ID" value="ABV93785.1"/>
    <property type="molecule type" value="Genomic_DNA"/>
</dbReference>
<dbReference type="STRING" id="398580.Dshi_2048"/>
<proteinExistence type="predicted"/>
<keyword evidence="1" id="KW-0812">Transmembrane</keyword>
<evidence type="ECO:0000256" key="1">
    <source>
        <dbReference type="SAM" id="Phobius"/>
    </source>
</evidence>
<dbReference type="KEGG" id="dsh:Dshi_2048"/>
<dbReference type="OrthoDB" id="9808689at2"/>
<dbReference type="PANTHER" id="PTHR36698:SF2">
    <property type="entry name" value="MCE_MLAD DOMAIN-CONTAINING PROTEIN"/>
    <property type="match status" value="1"/>
</dbReference>
<dbReference type="RefSeq" id="WP_012178718.1">
    <property type="nucleotide sequence ID" value="NC_009952.1"/>
</dbReference>